<reference evidence="11" key="1">
    <citation type="submission" date="2025-08" db="UniProtKB">
        <authorList>
            <consortium name="RefSeq"/>
        </authorList>
    </citation>
    <scope>IDENTIFICATION</scope>
    <source>
        <tissue evidence="11">Testes</tissue>
    </source>
</reference>
<feature type="region of interest" description="Disordered" evidence="7">
    <location>
        <begin position="15"/>
        <end position="35"/>
    </location>
</feature>
<comment type="similarity">
    <text evidence="2">Belongs to the TMC family.</text>
</comment>
<feature type="domain" description="TMC" evidence="9">
    <location>
        <begin position="469"/>
        <end position="584"/>
    </location>
</feature>
<feature type="transmembrane region" description="Helical" evidence="8">
    <location>
        <begin position="206"/>
        <end position="224"/>
    </location>
</feature>
<dbReference type="GeneID" id="102806362"/>
<keyword evidence="3 8" id="KW-0812">Transmembrane</keyword>
<name>A0ABM0MBD0_SACKO</name>
<feature type="compositionally biased region" description="Polar residues" evidence="7">
    <location>
        <begin position="1444"/>
        <end position="1454"/>
    </location>
</feature>
<feature type="region of interest" description="Disordered" evidence="7">
    <location>
        <begin position="1072"/>
        <end position="1126"/>
    </location>
</feature>
<evidence type="ECO:0000256" key="3">
    <source>
        <dbReference type="ARBA" id="ARBA00022692"/>
    </source>
</evidence>
<feature type="compositionally biased region" description="Basic residues" evidence="7">
    <location>
        <begin position="1111"/>
        <end position="1120"/>
    </location>
</feature>
<protein>
    <submittedName>
        <fullName evidence="11">Uncharacterized protein LOC102806362</fullName>
    </submittedName>
</protein>
<dbReference type="PROSITE" id="PS50194">
    <property type="entry name" value="FILAMIN_REPEAT"/>
    <property type="match status" value="1"/>
</dbReference>
<gene>
    <name evidence="11" type="primary">LOC102806362</name>
</gene>
<dbReference type="PANTHER" id="PTHR23302:SF40">
    <property type="entry name" value="TRANSMEMBRANE CHANNEL-LIKE PROTEIN"/>
    <property type="match status" value="1"/>
</dbReference>
<feature type="transmembrane region" description="Helical" evidence="8">
    <location>
        <begin position="382"/>
        <end position="401"/>
    </location>
</feature>
<evidence type="ECO:0000313" key="10">
    <source>
        <dbReference type="Proteomes" id="UP000694865"/>
    </source>
</evidence>
<feature type="compositionally biased region" description="Polar residues" evidence="7">
    <location>
        <begin position="1018"/>
        <end position="1027"/>
    </location>
</feature>
<evidence type="ECO:0000256" key="4">
    <source>
        <dbReference type="ARBA" id="ARBA00022989"/>
    </source>
</evidence>
<feature type="transmembrane region" description="Helical" evidence="8">
    <location>
        <begin position="295"/>
        <end position="317"/>
    </location>
</feature>
<evidence type="ECO:0000256" key="2">
    <source>
        <dbReference type="ARBA" id="ARBA00006510"/>
    </source>
</evidence>
<feature type="transmembrane region" description="Helical" evidence="8">
    <location>
        <begin position="589"/>
        <end position="610"/>
    </location>
</feature>
<feature type="repeat" description="Filamin" evidence="6">
    <location>
        <begin position="766"/>
        <end position="801"/>
    </location>
</feature>
<evidence type="ECO:0000259" key="9">
    <source>
        <dbReference type="Pfam" id="PF07810"/>
    </source>
</evidence>
<dbReference type="InterPro" id="IPR017868">
    <property type="entry name" value="Filamin/ABP280_repeat-like"/>
</dbReference>
<feature type="region of interest" description="Disordered" evidence="7">
    <location>
        <begin position="702"/>
        <end position="726"/>
    </location>
</feature>
<evidence type="ECO:0000256" key="6">
    <source>
        <dbReference type="PROSITE-ProRule" id="PRU00087"/>
    </source>
</evidence>
<dbReference type="PANTHER" id="PTHR23302">
    <property type="entry name" value="TRANSMEMBRANE CHANNEL-RELATED"/>
    <property type="match status" value="1"/>
</dbReference>
<evidence type="ECO:0000256" key="1">
    <source>
        <dbReference type="ARBA" id="ARBA00004141"/>
    </source>
</evidence>
<feature type="transmembrane region" description="Helical" evidence="8">
    <location>
        <begin position="337"/>
        <end position="361"/>
    </location>
</feature>
<dbReference type="InterPro" id="IPR012496">
    <property type="entry name" value="TMC_dom"/>
</dbReference>
<sequence length="1473" mass="167181">MATSSARDIAIIEIPERRSSVQTTNTDNTEDGELYTSFSNLRKRRKSLAQASHAKNKNKQKTDTDTFDIDEFRDTANDDEETMTQFNTPAQIFQYIQKQKYVIRNMRDQPWRMKTKKKAVKSAHNCVRMFEGRLSKRQGYQEQGAKLFSSADPNDSPRKQLPDEDTDTAMDLETVWDLNGYLKYSMLFYGWYSHSPSNDNGYRLPLAYLLVGIATYAVSFLIILRRMAQNSKMNKISSPEEQFSFSWKLFTGWDYMIGNPETADNTVAANATGFRESLIELEEKEKQEKSTPLTIFLRVLANFLVLIILCGSGYVIYQVVLRSQEFEKVEDKSQLNWWQVNEVSIVVTGIGIICPNVFELIGAMESYHPRKALRWQLARIMVLYMGNLYTLIIALLGRVSMLTRNSKANYDETAAHREALSEALTGWLNATFAANETDLLGQRNDTIDNLQNNLTVIDEQLNTLGPDDCWETYVGQEFFKLVLFDGLALVLGILVGDYLRALLVRYLNGCCCCDLEKKFPEYPEFKIAENVLHLVYNQGMVWMGCFFAPCLPAFNVLKLIVTFYVRAWACIVCNVPHERVFRASGSHNFYLTLLLVMLFLCVLAFGYAIVDITPSYNCGPFSGYNSILDILGNSMEETFPPWLNAVIDYINTAGVVVPLILLLSMIIYYFWSVSGSYKEANNELRIQLLYERSENRKKLYEVTSSKNEEPKVVKDQPRPKHGVHVMPKVPTDHKLRIMNAAADKEKPVQQQNGGPKTLAMSAGVVESSDDVRYIPLPTGQQLMVVKHSGSPIHQQPTRINVAADEDIVVPQGMRARYFFKGQPVSKDVWMQLKARAMEIHGKKLAHISVIPGSPAGSSDNNMNNPNNKAVSHTLQDLIIEHNRLDVQSEDLRSGPSELQNATEHMPVENNIGRTINGQEHEVDIHNDVSESLVEQLDEETALEQKVIPTVIPAVENGKRDRIQQWIQDSNVRKIIPETTDSETDVETQTVKKSPAKRRKEPDGQESINDLHKHKVQPPTKSNASTSHCVAEVSDKVKDSSSSSKQVAAFSEIVSQREEASESSSLQLIMNQKGVSDSNQENIHRSQDVSPRQTVPLKNDLEKSNVHSNEKHLRRLSKRSTKGLTISDDVKPEDVSLTQTASLKNDLEMSDVHSNEKHLRRLSKHSTKGHTISDDNDLEMSDVHSNEKHLKRLSKHSTKGHTISDDVRPEDVSLRQTASLKNDLEMSDVHLNEKHLRRLSKRSAKGHTISDDVKPEDVSLRQTASLRNDLEMSDVHLNEKHLRRLSKRSTKGHTISDDVKPEDVRLTQTPSFKNDLELSDIHLNKKHLKRESKRSTKGHTLSVKPENTWQVNKVKRDSVRDDEDEDDNVQWTHMSKIDELGLLETHSMPSYYENPMYSADDEVTEPRASFSDNYISDEVRVGFAARDNLLSSIKSLRNRHEDSDSITSDHSTNAIRDTFNAAKDKQHSVSESFT</sequence>
<dbReference type="Proteomes" id="UP000694865">
    <property type="component" value="Unplaced"/>
</dbReference>
<comment type="subcellular location">
    <subcellularLocation>
        <location evidence="1">Membrane</location>
        <topology evidence="1">Multi-pass membrane protein</topology>
    </subcellularLocation>
</comment>
<feature type="transmembrane region" description="Helical" evidence="8">
    <location>
        <begin position="649"/>
        <end position="671"/>
    </location>
</feature>
<organism evidence="10 11">
    <name type="scientific">Saccoglossus kowalevskii</name>
    <name type="common">Acorn worm</name>
    <dbReference type="NCBI Taxonomy" id="10224"/>
    <lineage>
        <taxon>Eukaryota</taxon>
        <taxon>Metazoa</taxon>
        <taxon>Hemichordata</taxon>
        <taxon>Enteropneusta</taxon>
        <taxon>Harrimaniidae</taxon>
        <taxon>Saccoglossus</taxon>
    </lineage>
</organism>
<keyword evidence="4 8" id="KW-1133">Transmembrane helix</keyword>
<accession>A0ABM0MBD0</accession>
<proteinExistence type="inferred from homology"/>
<dbReference type="RefSeq" id="XP_006817321.1">
    <property type="nucleotide sequence ID" value="XM_006817258.1"/>
</dbReference>
<keyword evidence="10" id="KW-1185">Reference proteome</keyword>
<keyword evidence="5 8" id="KW-0472">Membrane</keyword>
<evidence type="ECO:0000256" key="8">
    <source>
        <dbReference type="SAM" id="Phobius"/>
    </source>
</evidence>
<evidence type="ECO:0000256" key="7">
    <source>
        <dbReference type="SAM" id="MobiDB-lite"/>
    </source>
</evidence>
<feature type="region of interest" description="Disordered" evidence="7">
    <location>
        <begin position="147"/>
        <end position="166"/>
    </location>
</feature>
<feature type="transmembrane region" description="Helical" evidence="8">
    <location>
        <begin position="478"/>
        <end position="499"/>
    </location>
</feature>
<dbReference type="Pfam" id="PF07810">
    <property type="entry name" value="TMC"/>
    <property type="match status" value="1"/>
</dbReference>
<feature type="region of interest" description="Disordered" evidence="7">
    <location>
        <begin position="1159"/>
        <end position="1178"/>
    </location>
</feature>
<dbReference type="InterPro" id="IPR038900">
    <property type="entry name" value="TMC"/>
</dbReference>
<feature type="compositionally biased region" description="Basic and acidic residues" evidence="7">
    <location>
        <begin position="702"/>
        <end position="718"/>
    </location>
</feature>
<feature type="region of interest" description="Disordered" evidence="7">
    <location>
        <begin position="1436"/>
        <end position="1473"/>
    </location>
</feature>
<feature type="region of interest" description="Disordered" evidence="7">
    <location>
        <begin position="977"/>
        <end position="1043"/>
    </location>
</feature>
<evidence type="ECO:0000256" key="5">
    <source>
        <dbReference type="ARBA" id="ARBA00023136"/>
    </source>
</evidence>
<evidence type="ECO:0000313" key="11">
    <source>
        <dbReference type="RefSeq" id="XP_006817321.1"/>
    </source>
</evidence>
<feature type="compositionally biased region" description="Basic and acidic residues" evidence="7">
    <location>
        <begin position="1098"/>
        <end position="1110"/>
    </location>
</feature>